<dbReference type="AlphaFoldDB" id="A0A1T4PCZ7"/>
<organism evidence="1 2">
    <name type="scientific">Trichlorobacter thiogenes</name>
    <dbReference type="NCBI Taxonomy" id="115783"/>
    <lineage>
        <taxon>Bacteria</taxon>
        <taxon>Pseudomonadati</taxon>
        <taxon>Thermodesulfobacteriota</taxon>
        <taxon>Desulfuromonadia</taxon>
        <taxon>Geobacterales</taxon>
        <taxon>Geobacteraceae</taxon>
        <taxon>Trichlorobacter</taxon>
    </lineage>
</organism>
<evidence type="ECO:0000313" key="2">
    <source>
        <dbReference type="Proteomes" id="UP000190102"/>
    </source>
</evidence>
<evidence type="ECO:0000313" key="1">
    <source>
        <dbReference type="EMBL" id="SJZ89430.1"/>
    </source>
</evidence>
<dbReference type="RefSeq" id="WP_078790232.1">
    <property type="nucleotide sequence ID" value="NZ_FUWR01000009.1"/>
</dbReference>
<dbReference type="Gene3D" id="2.30.30.110">
    <property type="match status" value="1"/>
</dbReference>
<dbReference type="SUPFAM" id="SSF50118">
    <property type="entry name" value="Cell growth inhibitor/plasmid maintenance toxic component"/>
    <property type="match status" value="1"/>
</dbReference>
<protein>
    <submittedName>
        <fullName evidence="1">mRNA interferase ChpB</fullName>
    </submittedName>
</protein>
<sequence>MKRGIPDRGDILHLDLDPTLGREQQGQRFALVLTVAEFNRFGLALVAPITQGGQFARENGFTVSMTGGGGKTQGVVLCNQIRMLDFKQRRGKVIEAAPEMIVEDALARVRALLD</sequence>
<reference evidence="2" key="1">
    <citation type="submission" date="2017-02" db="EMBL/GenBank/DDBJ databases">
        <authorList>
            <person name="Varghese N."/>
            <person name="Submissions S."/>
        </authorList>
    </citation>
    <scope>NUCLEOTIDE SEQUENCE [LARGE SCALE GENOMIC DNA]</scope>
    <source>
        <strain evidence="2">ATCC BAA-34</strain>
    </source>
</reference>
<dbReference type="Pfam" id="PF02452">
    <property type="entry name" value="PemK_toxin"/>
    <property type="match status" value="1"/>
</dbReference>
<proteinExistence type="predicted"/>
<dbReference type="GO" id="GO:0016075">
    <property type="term" value="P:rRNA catabolic process"/>
    <property type="evidence" value="ECO:0007669"/>
    <property type="project" value="TreeGrafter"/>
</dbReference>
<dbReference type="GO" id="GO:0004521">
    <property type="term" value="F:RNA endonuclease activity"/>
    <property type="evidence" value="ECO:0007669"/>
    <property type="project" value="TreeGrafter"/>
</dbReference>
<name>A0A1T4PCZ7_9BACT</name>
<dbReference type="NCBIfam" id="NF007320">
    <property type="entry name" value="PRK09812.1"/>
    <property type="match status" value="1"/>
</dbReference>
<dbReference type="GO" id="GO:0006402">
    <property type="term" value="P:mRNA catabolic process"/>
    <property type="evidence" value="ECO:0007669"/>
    <property type="project" value="TreeGrafter"/>
</dbReference>
<dbReference type="PANTHER" id="PTHR33988:SF3">
    <property type="entry name" value="ENDORIBONUCLEASE TOXIN CHPB-RELATED"/>
    <property type="match status" value="1"/>
</dbReference>
<dbReference type="Proteomes" id="UP000190102">
    <property type="component" value="Unassembled WGS sequence"/>
</dbReference>
<dbReference type="InterPro" id="IPR011067">
    <property type="entry name" value="Plasmid_toxin/cell-grow_inhib"/>
</dbReference>
<dbReference type="EMBL" id="FUWR01000009">
    <property type="protein sequence ID" value="SJZ89430.1"/>
    <property type="molecule type" value="Genomic_DNA"/>
</dbReference>
<dbReference type="InterPro" id="IPR003477">
    <property type="entry name" value="PemK-like"/>
</dbReference>
<gene>
    <name evidence="1" type="ORF">SAMN02745119_01947</name>
</gene>
<dbReference type="PANTHER" id="PTHR33988">
    <property type="entry name" value="ENDORIBONUCLEASE MAZF-RELATED"/>
    <property type="match status" value="1"/>
</dbReference>
<dbReference type="GO" id="GO:0003677">
    <property type="term" value="F:DNA binding"/>
    <property type="evidence" value="ECO:0007669"/>
    <property type="project" value="InterPro"/>
</dbReference>
<keyword evidence="2" id="KW-1185">Reference proteome</keyword>
<dbReference type="OrthoDB" id="9793906at2"/>
<dbReference type="STRING" id="115783.SAMN02745119_01947"/>
<accession>A0A1T4PCZ7</accession>